<evidence type="ECO:0000313" key="3">
    <source>
        <dbReference type="EMBL" id="MBD2597233.1"/>
    </source>
</evidence>
<name>A0ABR8G1X0_9NOSO</name>
<organism evidence="3 4">
    <name type="scientific">Nostoc spongiaeforme FACHB-130</name>
    <dbReference type="NCBI Taxonomy" id="1357510"/>
    <lineage>
        <taxon>Bacteria</taxon>
        <taxon>Bacillati</taxon>
        <taxon>Cyanobacteriota</taxon>
        <taxon>Cyanophyceae</taxon>
        <taxon>Nostocales</taxon>
        <taxon>Nostocaceae</taxon>
        <taxon>Nostoc</taxon>
    </lineage>
</organism>
<evidence type="ECO:0000256" key="2">
    <source>
        <dbReference type="SAM" id="SignalP"/>
    </source>
</evidence>
<keyword evidence="2" id="KW-0732">Signal</keyword>
<gene>
    <name evidence="3" type="ORF">H6G74_23330</name>
</gene>
<feature type="signal peptide" evidence="2">
    <location>
        <begin position="1"/>
        <end position="25"/>
    </location>
</feature>
<feature type="compositionally biased region" description="Polar residues" evidence="1">
    <location>
        <begin position="115"/>
        <end position="124"/>
    </location>
</feature>
<dbReference type="EMBL" id="JACJTB010000039">
    <property type="protein sequence ID" value="MBD2597233.1"/>
    <property type="molecule type" value="Genomic_DNA"/>
</dbReference>
<sequence length="138" mass="15650">MGIKFKSFGGLLVLLATGLIFPAVASAETDTPNYETANEAFERAYFRHDRNFYENNTAKRQLHNFLGNGSGFRNTFPENEIARDAELMNTLYRDVMTQQAGNDPYLRTPDLPNPYDSSLLSSPRLNSDKLKVGTEFRF</sequence>
<comment type="caution">
    <text evidence="3">The sequence shown here is derived from an EMBL/GenBank/DDBJ whole genome shotgun (WGS) entry which is preliminary data.</text>
</comment>
<accession>A0ABR8G1X0</accession>
<feature type="region of interest" description="Disordered" evidence="1">
    <location>
        <begin position="102"/>
        <end position="124"/>
    </location>
</feature>
<feature type="chain" id="PRO_5046350203" evidence="2">
    <location>
        <begin position="26"/>
        <end position="138"/>
    </location>
</feature>
<reference evidence="3 4" key="1">
    <citation type="journal article" date="2020" name="ISME J.">
        <title>Comparative genomics reveals insights into cyanobacterial evolution and habitat adaptation.</title>
        <authorList>
            <person name="Chen M.Y."/>
            <person name="Teng W.K."/>
            <person name="Zhao L."/>
            <person name="Hu C.X."/>
            <person name="Zhou Y.K."/>
            <person name="Han B.P."/>
            <person name="Song L.R."/>
            <person name="Shu W.S."/>
        </authorList>
    </citation>
    <scope>NUCLEOTIDE SEQUENCE [LARGE SCALE GENOMIC DNA]</scope>
    <source>
        <strain evidence="3 4">FACHB-130</strain>
    </source>
</reference>
<evidence type="ECO:0000256" key="1">
    <source>
        <dbReference type="SAM" id="MobiDB-lite"/>
    </source>
</evidence>
<protein>
    <submittedName>
        <fullName evidence="3">Uncharacterized protein</fullName>
    </submittedName>
</protein>
<dbReference type="RefSeq" id="WP_190969911.1">
    <property type="nucleotide sequence ID" value="NZ_JACJTB010000039.1"/>
</dbReference>
<evidence type="ECO:0000313" key="4">
    <source>
        <dbReference type="Proteomes" id="UP000603457"/>
    </source>
</evidence>
<proteinExistence type="predicted"/>
<dbReference type="Proteomes" id="UP000603457">
    <property type="component" value="Unassembled WGS sequence"/>
</dbReference>
<keyword evidence="4" id="KW-1185">Reference proteome</keyword>